<dbReference type="Proteomes" id="UP001237642">
    <property type="component" value="Unassembled WGS sequence"/>
</dbReference>
<evidence type="ECO:0000256" key="3">
    <source>
        <dbReference type="ARBA" id="ARBA00023163"/>
    </source>
</evidence>
<keyword evidence="2" id="KW-0238">DNA-binding</keyword>
<gene>
    <name evidence="6" type="ORF">POM88_027691</name>
</gene>
<dbReference type="SUPFAM" id="SSF101941">
    <property type="entry name" value="NAC domain"/>
    <property type="match status" value="1"/>
</dbReference>
<protein>
    <submittedName>
        <fullName evidence="6">NAC domain-containing protein</fullName>
    </submittedName>
</protein>
<reference evidence="6" key="1">
    <citation type="submission" date="2023-02" db="EMBL/GenBank/DDBJ databases">
        <title>Genome of toxic invasive species Heracleum sosnowskyi carries increased number of genes despite the absence of recent whole-genome duplications.</title>
        <authorList>
            <person name="Schelkunov M."/>
            <person name="Shtratnikova V."/>
            <person name="Makarenko M."/>
            <person name="Klepikova A."/>
            <person name="Omelchenko D."/>
            <person name="Novikova G."/>
            <person name="Obukhova E."/>
            <person name="Bogdanov V."/>
            <person name="Penin A."/>
            <person name="Logacheva M."/>
        </authorList>
    </citation>
    <scope>NUCLEOTIDE SEQUENCE</scope>
    <source>
        <strain evidence="6">Hsosn_3</strain>
        <tissue evidence="6">Leaf</tissue>
    </source>
</reference>
<keyword evidence="1" id="KW-0805">Transcription regulation</keyword>
<proteinExistence type="predicted"/>
<dbReference type="PROSITE" id="PS51005">
    <property type="entry name" value="NAC"/>
    <property type="match status" value="1"/>
</dbReference>
<feature type="domain" description="NAC" evidence="5">
    <location>
        <begin position="27"/>
        <end position="188"/>
    </location>
</feature>
<comment type="caution">
    <text evidence="6">The sequence shown here is derived from an EMBL/GenBank/DDBJ whole genome shotgun (WGS) entry which is preliminary data.</text>
</comment>
<organism evidence="6 7">
    <name type="scientific">Heracleum sosnowskyi</name>
    <dbReference type="NCBI Taxonomy" id="360622"/>
    <lineage>
        <taxon>Eukaryota</taxon>
        <taxon>Viridiplantae</taxon>
        <taxon>Streptophyta</taxon>
        <taxon>Embryophyta</taxon>
        <taxon>Tracheophyta</taxon>
        <taxon>Spermatophyta</taxon>
        <taxon>Magnoliopsida</taxon>
        <taxon>eudicotyledons</taxon>
        <taxon>Gunneridae</taxon>
        <taxon>Pentapetalae</taxon>
        <taxon>asterids</taxon>
        <taxon>campanulids</taxon>
        <taxon>Apiales</taxon>
        <taxon>Apiaceae</taxon>
        <taxon>Apioideae</taxon>
        <taxon>apioid superclade</taxon>
        <taxon>Tordylieae</taxon>
        <taxon>Tordyliinae</taxon>
        <taxon>Heracleum</taxon>
    </lineage>
</organism>
<dbReference type="PANTHER" id="PTHR31719:SF226">
    <property type="entry name" value="NAC TRANSCRIPTION FACTOR 29-LIKE ISOFORM X1"/>
    <property type="match status" value="1"/>
</dbReference>
<dbReference type="InterPro" id="IPR003441">
    <property type="entry name" value="NAC-dom"/>
</dbReference>
<evidence type="ECO:0000256" key="4">
    <source>
        <dbReference type="ARBA" id="ARBA00023242"/>
    </source>
</evidence>
<evidence type="ECO:0000313" key="7">
    <source>
        <dbReference type="Proteomes" id="UP001237642"/>
    </source>
</evidence>
<sequence>MENHQPEHEQLYLRNDNDQVHEIPQEIPPGYRFVPDDVQLIDDYLKVIVDHPEQGGVNGLIFTVNLYGSDPEELTAVHQEQCEKTWYFFTKRNRKYANGTRPDRAAGEGYWKQTNVVQYIFRRGENNKRVKIGRKITLDYYYKKGGKEKDDFRTDWKMTEYRLDGVNLQNNYNSSEFCEWCLCRIYKSKAKKTKDDDNLQVNLQVEAEPNAVAELIAPREHNGHVAGEQYNGQNAGGSGVNYIQQSTSMPSNNNVVWNPMPSNNNAVWNPSSSNYMANSTSGSINGLQYNTDALLIDQQDTYPHTGNAGYVQPLRSLLPSGFPTSSDYSINQSSSGIPDHDLTSEWDFDEDFTFDDFDL</sequence>
<dbReference type="EMBL" id="JAUIZM010000006">
    <property type="protein sequence ID" value="KAK1380947.1"/>
    <property type="molecule type" value="Genomic_DNA"/>
</dbReference>
<keyword evidence="7" id="KW-1185">Reference proteome</keyword>
<keyword evidence="4" id="KW-0539">Nucleus</keyword>
<dbReference type="GO" id="GO:0006355">
    <property type="term" value="P:regulation of DNA-templated transcription"/>
    <property type="evidence" value="ECO:0007669"/>
    <property type="project" value="InterPro"/>
</dbReference>
<evidence type="ECO:0000256" key="2">
    <source>
        <dbReference type="ARBA" id="ARBA00023125"/>
    </source>
</evidence>
<keyword evidence="3" id="KW-0804">Transcription</keyword>
<dbReference type="PANTHER" id="PTHR31719">
    <property type="entry name" value="NAC TRANSCRIPTION FACTOR 56"/>
    <property type="match status" value="1"/>
</dbReference>
<dbReference type="Pfam" id="PF02365">
    <property type="entry name" value="NAM"/>
    <property type="match status" value="1"/>
</dbReference>
<name>A0AAD8I831_9APIA</name>
<evidence type="ECO:0000256" key="1">
    <source>
        <dbReference type="ARBA" id="ARBA00023015"/>
    </source>
</evidence>
<dbReference type="GO" id="GO:0003677">
    <property type="term" value="F:DNA binding"/>
    <property type="evidence" value="ECO:0007669"/>
    <property type="project" value="UniProtKB-KW"/>
</dbReference>
<reference evidence="6" key="2">
    <citation type="submission" date="2023-05" db="EMBL/GenBank/DDBJ databases">
        <authorList>
            <person name="Schelkunov M.I."/>
        </authorList>
    </citation>
    <scope>NUCLEOTIDE SEQUENCE</scope>
    <source>
        <strain evidence="6">Hsosn_3</strain>
        <tissue evidence="6">Leaf</tissue>
    </source>
</reference>
<dbReference type="AlphaFoldDB" id="A0AAD8I831"/>
<dbReference type="Gene3D" id="2.170.150.80">
    <property type="entry name" value="NAC domain"/>
    <property type="match status" value="1"/>
</dbReference>
<accession>A0AAD8I831</accession>
<dbReference type="InterPro" id="IPR036093">
    <property type="entry name" value="NAC_dom_sf"/>
</dbReference>
<evidence type="ECO:0000313" key="6">
    <source>
        <dbReference type="EMBL" id="KAK1380947.1"/>
    </source>
</evidence>
<evidence type="ECO:0000259" key="5">
    <source>
        <dbReference type="PROSITE" id="PS51005"/>
    </source>
</evidence>